<dbReference type="InterPro" id="IPR036236">
    <property type="entry name" value="Znf_C2H2_sf"/>
</dbReference>
<dbReference type="SMART" id="SM00355">
    <property type="entry name" value="ZnF_C2H2"/>
    <property type="match status" value="2"/>
</dbReference>
<sequence>MQQAVTLPLVGNLECTGHGCNATFHFENDLFLHMKCCKSQEFDCPYCDDSGLEPENFLGEHLNARGAKSRQCKKKPGNFRLTKDQREHDATLDFMTPHKCQFCKLRFATKKNLAQHEKEKHGKGKKKSIVGKKTVKQPAAKKTTISKNSAPKKPATKKSIPVKRTASQSTTEAPPLLGTTGGSLAGATAERTVLGELSGVENGIGVQRSNRRSKRLKKSTDNDENARSTLYPV</sequence>
<dbReference type="Gene3D" id="3.30.160.60">
    <property type="entry name" value="Classic Zinc Finger"/>
    <property type="match status" value="1"/>
</dbReference>
<gene>
    <name evidence="4" type="ORF">SEMRO_519_G159010.1</name>
</gene>
<feature type="region of interest" description="Disordered" evidence="2">
    <location>
        <begin position="114"/>
        <end position="233"/>
    </location>
</feature>
<evidence type="ECO:0000256" key="2">
    <source>
        <dbReference type="SAM" id="MobiDB-lite"/>
    </source>
</evidence>
<evidence type="ECO:0000313" key="5">
    <source>
        <dbReference type="Proteomes" id="UP001153069"/>
    </source>
</evidence>
<keyword evidence="5" id="KW-1185">Reference proteome</keyword>
<name>A0A9N8E3L6_9STRA</name>
<organism evidence="4 5">
    <name type="scientific">Seminavis robusta</name>
    <dbReference type="NCBI Taxonomy" id="568900"/>
    <lineage>
        <taxon>Eukaryota</taxon>
        <taxon>Sar</taxon>
        <taxon>Stramenopiles</taxon>
        <taxon>Ochrophyta</taxon>
        <taxon>Bacillariophyta</taxon>
        <taxon>Bacillariophyceae</taxon>
        <taxon>Bacillariophycidae</taxon>
        <taxon>Naviculales</taxon>
        <taxon>Naviculaceae</taxon>
        <taxon>Seminavis</taxon>
    </lineage>
</organism>
<evidence type="ECO:0000256" key="1">
    <source>
        <dbReference type="PROSITE-ProRule" id="PRU00042"/>
    </source>
</evidence>
<reference evidence="4" key="1">
    <citation type="submission" date="2020-06" db="EMBL/GenBank/DDBJ databases">
        <authorList>
            <consortium name="Plant Systems Biology data submission"/>
        </authorList>
    </citation>
    <scope>NUCLEOTIDE SEQUENCE</scope>
    <source>
        <strain evidence="4">D6</strain>
    </source>
</reference>
<evidence type="ECO:0000259" key="3">
    <source>
        <dbReference type="PROSITE" id="PS50157"/>
    </source>
</evidence>
<dbReference type="PROSITE" id="PS50157">
    <property type="entry name" value="ZINC_FINGER_C2H2_2"/>
    <property type="match status" value="1"/>
</dbReference>
<keyword evidence="1" id="KW-0862">Zinc</keyword>
<accession>A0A9N8E3L6</accession>
<dbReference type="SUPFAM" id="SSF57667">
    <property type="entry name" value="beta-beta-alpha zinc fingers"/>
    <property type="match status" value="1"/>
</dbReference>
<dbReference type="InterPro" id="IPR013087">
    <property type="entry name" value="Znf_C2H2_type"/>
</dbReference>
<comment type="caution">
    <text evidence="4">The sequence shown here is derived from an EMBL/GenBank/DDBJ whole genome shotgun (WGS) entry which is preliminary data.</text>
</comment>
<proteinExistence type="predicted"/>
<feature type="domain" description="C2H2-type" evidence="3">
    <location>
        <begin position="98"/>
        <end position="126"/>
    </location>
</feature>
<dbReference type="AlphaFoldDB" id="A0A9N8E3L6"/>
<dbReference type="Proteomes" id="UP001153069">
    <property type="component" value="Unassembled WGS sequence"/>
</dbReference>
<keyword evidence="1" id="KW-0479">Metal-binding</keyword>
<dbReference type="EMBL" id="CAICTM010000518">
    <property type="protein sequence ID" value="CAB9512114.1"/>
    <property type="molecule type" value="Genomic_DNA"/>
</dbReference>
<evidence type="ECO:0000313" key="4">
    <source>
        <dbReference type="EMBL" id="CAB9512114.1"/>
    </source>
</evidence>
<dbReference type="PROSITE" id="PS00028">
    <property type="entry name" value="ZINC_FINGER_C2H2_1"/>
    <property type="match status" value="1"/>
</dbReference>
<keyword evidence="1" id="KW-0863">Zinc-finger</keyword>
<dbReference type="GO" id="GO:0008270">
    <property type="term" value="F:zinc ion binding"/>
    <property type="evidence" value="ECO:0007669"/>
    <property type="project" value="UniProtKB-KW"/>
</dbReference>
<protein>
    <recommendedName>
        <fullName evidence="3">C2H2-type domain-containing protein</fullName>
    </recommendedName>
</protein>
<feature type="compositionally biased region" description="Basic residues" evidence="2">
    <location>
        <begin position="121"/>
        <end position="135"/>
    </location>
</feature>